<keyword evidence="2" id="KW-0012">Acyltransferase</keyword>
<reference evidence="4 5" key="1">
    <citation type="submission" date="2023-07" db="EMBL/GenBank/DDBJ databases">
        <title>Sequencing the genomes of 1000 actinobacteria strains.</title>
        <authorList>
            <person name="Klenk H.-P."/>
        </authorList>
    </citation>
    <scope>NUCLEOTIDE SEQUENCE [LARGE SCALE GENOMIC DNA]</scope>
    <source>
        <strain evidence="4 5">DSM 14785</strain>
    </source>
</reference>
<gene>
    <name evidence="4" type="ORF">JO380_002320</name>
</gene>
<organism evidence="4 5">
    <name type="scientific">Cellulomonas iranensis</name>
    <dbReference type="NCBI Taxonomy" id="76862"/>
    <lineage>
        <taxon>Bacteria</taxon>
        <taxon>Bacillati</taxon>
        <taxon>Actinomycetota</taxon>
        <taxon>Actinomycetes</taxon>
        <taxon>Micrococcales</taxon>
        <taxon>Cellulomonadaceae</taxon>
        <taxon>Cellulomonas</taxon>
    </lineage>
</organism>
<dbReference type="InterPro" id="IPR050832">
    <property type="entry name" value="Bact_Acetyltransf"/>
</dbReference>
<feature type="domain" description="N-acetyltransferase" evidence="3">
    <location>
        <begin position="205"/>
        <end position="351"/>
    </location>
</feature>
<evidence type="ECO:0000313" key="5">
    <source>
        <dbReference type="Proteomes" id="UP001240250"/>
    </source>
</evidence>
<proteinExistence type="predicted"/>
<dbReference type="Proteomes" id="UP001240250">
    <property type="component" value="Unassembled WGS sequence"/>
</dbReference>
<dbReference type="CDD" id="cd04301">
    <property type="entry name" value="NAT_SF"/>
    <property type="match status" value="2"/>
</dbReference>
<dbReference type="InterPro" id="IPR016181">
    <property type="entry name" value="Acyl_CoA_acyltransferase"/>
</dbReference>
<dbReference type="Pfam" id="PF00583">
    <property type="entry name" value="Acetyltransf_1"/>
    <property type="match status" value="2"/>
</dbReference>
<keyword evidence="5" id="KW-1185">Reference proteome</keyword>
<name>A0ABU0GKQ1_9CELL</name>
<dbReference type="RefSeq" id="WP_233421199.1">
    <property type="nucleotide sequence ID" value="NZ_JAUSVM010000001.1"/>
</dbReference>
<dbReference type="PANTHER" id="PTHR43877:SF2">
    <property type="entry name" value="AMINOALKYLPHOSPHONATE N-ACETYLTRANSFERASE-RELATED"/>
    <property type="match status" value="1"/>
</dbReference>
<dbReference type="EMBL" id="JAUSVM010000001">
    <property type="protein sequence ID" value="MDQ0425939.1"/>
    <property type="molecule type" value="Genomic_DNA"/>
</dbReference>
<evidence type="ECO:0000256" key="2">
    <source>
        <dbReference type="ARBA" id="ARBA00023315"/>
    </source>
</evidence>
<accession>A0ABU0GKQ1</accession>
<dbReference type="PANTHER" id="PTHR43877">
    <property type="entry name" value="AMINOALKYLPHOSPHONATE N-ACETYLTRANSFERASE-RELATED-RELATED"/>
    <property type="match status" value="1"/>
</dbReference>
<protein>
    <submittedName>
        <fullName evidence="4">GNAT superfamily N-acetyltransferase</fullName>
    </submittedName>
</protein>
<evidence type="ECO:0000313" key="4">
    <source>
        <dbReference type="EMBL" id="MDQ0425939.1"/>
    </source>
</evidence>
<evidence type="ECO:0000259" key="3">
    <source>
        <dbReference type="PROSITE" id="PS51186"/>
    </source>
</evidence>
<keyword evidence="1" id="KW-0808">Transferase</keyword>
<evidence type="ECO:0000256" key="1">
    <source>
        <dbReference type="ARBA" id="ARBA00022679"/>
    </source>
</evidence>
<comment type="caution">
    <text evidence="4">The sequence shown here is derived from an EMBL/GenBank/DDBJ whole genome shotgun (WGS) entry which is preliminary data.</text>
</comment>
<dbReference type="PROSITE" id="PS51186">
    <property type="entry name" value="GNAT"/>
    <property type="match status" value="2"/>
</dbReference>
<feature type="domain" description="N-acetyltransferase" evidence="3">
    <location>
        <begin position="8"/>
        <end position="162"/>
    </location>
</feature>
<dbReference type="Gene3D" id="3.40.630.30">
    <property type="match status" value="2"/>
</dbReference>
<dbReference type="InterPro" id="IPR000182">
    <property type="entry name" value="GNAT_dom"/>
</dbReference>
<sequence>MPGTTGDVRVERVAWDDADARVLRDEQQAELRARYGDDDAGHAMTGDGIVATVLVRLDDAPVACGVLRDVSAGMGAGTGEVKRMYVRPDARGRGLSRRVLAELEDAARAHGCTRLVLETGVLQPEAIGLYLAAGYRPVENYGEYVGVVDSRCFERDLAVTAPPPRGLRGAAGRRDAVDQVAERAVEHTEDPARDHDVEHVAWRHPDAVTLRRAMLDELAPLYPEHVPGGPAASPLVEGAPDGTALTTVLLRRDGVAVACATLRSAPAWGPRTGELKRLYVAPAARGAGLARRLVRLVEDAARERGLTRVVLDTGIRQPAAIALYRSLGYRPVRPVAGWEALPFCLWFARDL</sequence>
<dbReference type="SUPFAM" id="SSF55729">
    <property type="entry name" value="Acyl-CoA N-acyltransferases (Nat)"/>
    <property type="match status" value="2"/>
</dbReference>